<feature type="domain" description="Histidine kinase" evidence="5">
    <location>
        <begin position="1"/>
        <end position="167"/>
    </location>
</feature>
<dbReference type="PANTHER" id="PTHR42878:SF15">
    <property type="entry name" value="BACTERIOPHYTOCHROME"/>
    <property type="match status" value="1"/>
</dbReference>
<dbReference type="PROSITE" id="PS50109">
    <property type="entry name" value="HIS_KIN"/>
    <property type="match status" value="1"/>
</dbReference>
<reference evidence="6 7" key="1">
    <citation type="submission" date="2024-03" db="EMBL/GenBank/DDBJ databases">
        <title>Novel species of the genus Variovorax.</title>
        <authorList>
            <person name="Liu Q."/>
            <person name="Xin Y.-H."/>
        </authorList>
    </citation>
    <scope>NUCLEOTIDE SEQUENCE [LARGE SCALE GENOMIC DNA]</scope>
    <source>
        <strain evidence="6 7">KACC 18501</strain>
    </source>
</reference>
<evidence type="ECO:0000313" key="7">
    <source>
        <dbReference type="Proteomes" id="UP001363010"/>
    </source>
</evidence>
<keyword evidence="3" id="KW-0808">Transferase</keyword>
<dbReference type="Gene3D" id="3.30.565.10">
    <property type="entry name" value="Histidine kinase-like ATPase, C-terminal domain"/>
    <property type="match status" value="1"/>
</dbReference>
<keyword evidence="4" id="KW-0418">Kinase</keyword>
<protein>
    <recommendedName>
        <fullName evidence="2">histidine kinase</fullName>
        <ecNumber evidence="2">2.7.13.3</ecNumber>
    </recommendedName>
</protein>
<dbReference type="EC" id="2.7.13.3" evidence="2"/>
<evidence type="ECO:0000256" key="2">
    <source>
        <dbReference type="ARBA" id="ARBA00012438"/>
    </source>
</evidence>
<evidence type="ECO:0000256" key="3">
    <source>
        <dbReference type="ARBA" id="ARBA00022679"/>
    </source>
</evidence>
<evidence type="ECO:0000313" key="6">
    <source>
        <dbReference type="EMBL" id="MEJ8827048.1"/>
    </source>
</evidence>
<accession>A0ABU8WAU5</accession>
<sequence>MTQLVNDLLALAQVGNAPFERAEIDLSQLCEEIVANLRLASPERQVTVEVSPGLHCNVDASLMRAAMENLIGNAWKYSARVAHARIEIGTMAVDGREVFFVRDNGAGFDMTQAHRLFAPFERLHAPNEFDGTGVGLAAAQRIIERHGGHIWAEGATGHGATFFFTMP</sequence>
<dbReference type="SUPFAM" id="SSF55874">
    <property type="entry name" value="ATPase domain of HSP90 chaperone/DNA topoisomerase II/histidine kinase"/>
    <property type="match status" value="1"/>
</dbReference>
<comment type="catalytic activity">
    <reaction evidence="1">
        <text>ATP + protein L-histidine = ADP + protein N-phospho-L-histidine.</text>
        <dbReference type="EC" id="2.7.13.3"/>
    </reaction>
</comment>
<dbReference type="InterPro" id="IPR003594">
    <property type="entry name" value="HATPase_dom"/>
</dbReference>
<keyword evidence="7" id="KW-1185">Reference proteome</keyword>
<evidence type="ECO:0000256" key="4">
    <source>
        <dbReference type="ARBA" id="ARBA00022777"/>
    </source>
</evidence>
<evidence type="ECO:0000259" key="5">
    <source>
        <dbReference type="PROSITE" id="PS50109"/>
    </source>
</evidence>
<dbReference type="Proteomes" id="UP001363010">
    <property type="component" value="Unassembled WGS sequence"/>
</dbReference>
<dbReference type="EMBL" id="JBBKZV010000049">
    <property type="protein sequence ID" value="MEJ8827048.1"/>
    <property type="molecule type" value="Genomic_DNA"/>
</dbReference>
<dbReference type="Pfam" id="PF02518">
    <property type="entry name" value="HATPase_c"/>
    <property type="match status" value="1"/>
</dbReference>
<name>A0ABU8WAU5_9BURK</name>
<dbReference type="InterPro" id="IPR004358">
    <property type="entry name" value="Sig_transdc_His_kin-like_C"/>
</dbReference>
<dbReference type="InterPro" id="IPR050351">
    <property type="entry name" value="BphY/WalK/GraS-like"/>
</dbReference>
<dbReference type="InterPro" id="IPR036890">
    <property type="entry name" value="HATPase_C_sf"/>
</dbReference>
<evidence type="ECO:0000256" key="1">
    <source>
        <dbReference type="ARBA" id="ARBA00000085"/>
    </source>
</evidence>
<dbReference type="InterPro" id="IPR005467">
    <property type="entry name" value="His_kinase_dom"/>
</dbReference>
<comment type="caution">
    <text evidence="6">The sequence shown here is derived from an EMBL/GenBank/DDBJ whole genome shotgun (WGS) entry which is preliminary data.</text>
</comment>
<keyword evidence="6" id="KW-0547">Nucleotide-binding</keyword>
<dbReference type="PANTHER" id="PTHR42878">
    <property type="entry name" value="TWO-COMPONENT HISTIDINE KINASE"/>
    <property type="match status" value="1"/>
</dbReference>
<organism evidence="6 7">
    <name type="scientific">Variovorax humicola</name>
    <dbReference type="NCBI Taxonomy" id="1769758"/>
    <lineage>
        <taxon>Bacteria</taxon>
        <taxon>Pseudomonadati</taxon>
        <taxon>Pseudomonadota</taxon>
        <taxon>Betaproteobacteria</taxon>
        <taxon>Burkholderiales</taxon>
        <taxon>Comamonadaceae</taxon>
        <taxon>Variovorax</taxon>
    </lineage>
</organism>
<keyword evidence="6" id="KW-0067">ATP-binding</keyword>
<dbReference type="PRINTS" id="PR00344">
    <property type="entry name" value="BCTRLSENSOR"/>
</dbReference>
<dbReference type="SMART" id="SM00387">
    <property type="entry name" value="HATPase_c"/>
    <property type="match status" value="1"/>
</dbReference>
<gene>
    <name evidence="6" type="ORF">WKW80_34495</name>
</gene>
<dbReference type="GO" id="GO:0005524">
    <property type="term" value="F:ATP binding"/>
    <property type="evidence" value="ECO:0007669"/>
    <property type="project" value="UniProtKB-KW"/>
</dbReference>
<proteinExistence type="predicted"/>
<dbReference type="RefSeq" id="WP_340368079.1">
    <property type="nucleotide sequence ID" value="NZ_JBBKZV010000049.1"/>
</dbReference>